<dbReference type="RefSeq" id="WP_188147667.1">
    <property type="nucleotide sequence ID" value="NZ_JACSVK010000402.1"/>
</dbReference>
<proteinExistence type="predicted"/>
<dbReference type="EMBL" id="JACSVK010000402">
    <property type="protein sequence ID" value="MBD0222395.1"/>
    <property type="molecule type" value="Genomic_DNA"/>
</dbReference>
<feature type="non-terminal residue" evidence="2">
    <location>
        <position position="1"/>
    </location>
</feature>
<name>A0A8I0KCX7_ACIBA</name>
<dbReference type="GO" id="GO:1901135">
    <property type="term" value="P:carbohydrate derivative metabolic process"/>
    <property type="evidence" value="ECO:0007669"/>
    <property type="project" value="UniProtKB-ARBA"/>
</dbReference>
<dbReference type="CDD" id="cd03808">
    <property type="entry name" value="GT4_CapM-like"/>
    <property type="match status" value="1"/>
</dbReference>
<dbReference type="Pfam" id="PF00534">
    <property type="entry name" value="Glycos_transf_1"/>
    <property type="match status" value="1"/>
</dbReference>
<evidence type="ECO:0000313" key="2">
    <source>
        <dbReference type="EMBL" id="MBD0222395.1"/>
    </source>
</evidence>
<dbReference type="PANTHER" id="PTHR12526">
    <property type="entry name" value="GLYCOSYLTRANSFERASE"/>
    <property type="match status" value="1"/>
</dbReference>
<evidence type="ECO:0000313" key="3">
    <source>
        <dbReference type="Proteomes" id="UP000634608"/>
    </source>
</evidence>
<dbReference type="SUPFAM" id="SSF53756">
    <property type="entry name" value="UDP-Glycosyltransferase/glycogen phosphorylase"/>
    <property type="match status" value="1"/>
</dbReference>
<dbReference type="PANTHER" id="PTHR12526:SF638">
    <property type="entry name" value="SPORE COAT PROTEIN SA"/>
    <property type="match status" value="1"/>
</dbReference>
<dbReference type="GO" id="GO:0016757">
    <property type="term" value="F:glycosyltransferase activity"/>
    <property type="evidence" value="ECO:0007669"/>
    <property type="project" value="InterPro"/>
</dbReference>
<dbReference type="Gene3D" id="3.40.50.2000">
    <property type="entry name" value="Glycogen Phosphorylase B"/>
    <property type="match status" value="1"/>
</dbReference>
<comment type="caution">
    <text evidence="2">The sequence shown here is derived from an EMBL/GenBank/DDBJ whole genome shotgun (WGS) entry which is preliminary data.</text>
</comment>
<feature type="domain" description="Glycosyl transferase family 1" evidence="1">
    <location>
        <begin position="21"/>
        <end position="168"/>
    </location>
</feature>
<accession>A0A8I0KCX7</accession>
<dbReference type="Proteomes" id="UP000634608">
    <property type="component" value="Unassembled WGS sequence"/>
</dbReference>
<reference evidence="2" key="1">
    <citation type="submission" date="2020-08" db="EMBL/GenBank/DDBJ databases">
        <title>Diversity of carbapenem-resistant Acinetobacter baumannii and bacteriophage-mediated spread of the Oxa23 carbapenemase.</title>
        <authorList>
            <person name="Abouelfetouh A."/>
            <person name="Mattock J."/>
            <person name="Turner D."/>
            <person name="Li E."/>
            <person name="Evans B.A."/>
        </authorList>
    </citation>
    <scope>NUCLEOTIDE SEQUENCE</scope>
    <source>
        <strain evidence="2">A86</strain>
    </source>
</reference>
<evidence type="ECO:0000259" key="1">
    <source>
        <dbReference type="Pfam" id="PF00534"/>
    </source>
</evidence>
<protein>
    <submittedName>
        <fullName evidence="2">Glycosyltransferase family 4 protein</fullName>
    </submittedName>
</protein>
<organism evidence="2 3">
    <name type="scientific">Acinetobacter baumannii</name>
    <dbReference type="NCBI Taxonomy" id="470"/>
    <lineage>
        <taxon>Bacteria</taxon>
        <taxon>Pseudomonadati</taxon>
        <taxon>Pseudomonadota</taxon>
        <taxon>Gammaproteobacteria</taxon>
        <taxon>Moraxellales</taxon>
        <taxon>Moraxellaceae</taxon>
        <taxon>Acinetobacter</taxon>
        <taxon>Acinetobacter calcoaceticus/baumannii complex</taxon>
    </lineage>
</organism>
<dbReference type="AlphaFoldDB" id="A0A8I0KCX7"/>
<dbReference type="InterPro" id="IPR001296">
    <property type="entry name" value="Glyco_trans_1"/>
</dbReference>
<keyword evidence="2" id="KW-0808">Transferase</keyword>
<gene>
    <name evidence="2" type="ORF">IAG11_21415</name>
</gene>
<sequence>KVHILGGIGLDLKDYSYSPAPVDPVNFLFIGRLLKEKGIFEIIDAIKIVKHKFPNTKFTILGGLDSQNMGALSKSQLDELIAEGLFEYPGHVSNVKDWIANSSVFVLPSYREGVPRSTQEAMAIGRPVITTDVPGCRETVVDGVNGFIVPCWDAEALAEKMCFFIETPTQINPMGLESMKMAHQKFDAEKVNNRLFEIMGLNSSYEKIG</sequence>